<gene>
    <name evidence="1" type="ORF">RJN63_11770</name>
</gene>
<dbReference type="EMBL" id="JAVRAA010000005">
    <property type="protein sequence ID" value="MDT0337510.1"/>
    <property type="molecule type" value="Genomic_DNA"/>
</dbReference>
<dbReference type="AlphaFoldDB" id="A0AAE4G9C6"/>
<organism evidence="1">
    <name type="scientific">Herbaspirillum huttiense subsp. nephrolepidis</name>
    <dbReference type="NCBI Taxonomy" id="3075126"/>
    <lineage>
        <taxon>Bacteria</taxon>
        <taxon>Pseudomonadati</taxon>
        <taxon>Pseudomonadota</taxon>
        <taxon>Betaproteobacteria</taxon>
        <taxon>Burkholderiales</taxon>
        <taxon>Oxalobacteraceae</taxon>
        <taxon>Herbaspirillum</taxon>
    </lineage>
</organism>
<comment type="caution">
    <text evidence="1">The sequence shown here is derived from an EMBL/GenBank/DDBJ whole genome shotgun (WGS) entry which is preliminary data.</text>
</comment>
<evidence type="ECO:0000313" key="1">
    <source>
        <dbReference type="EMBL" id="MDT0337510.1"/>
    </source>
</evidence>
<dbReference type="RefSeq" id="WP_284076979.1">
    <property type="nucleotide sequence ID" value="NZ_JAVLSM010000007.1"/>
</dbReference>
<protein>
    <submittedName>
        <fullName evidence="1">Uncharacterized protein</fullName>
    </submittedName>
</protein>
<sequence length="77" mass="7992">MNEEQTFETKADKRDKCRTCGATSSTEAWNMCNASGNAVCYGITLFPVDVRVGLVECGATGAAAIVGVAPTSTQKSA</sequence>
<proteinExistence type="predicted"/>
<name>A0AAE4G9C6_9BURK</name>
<accession>A0AAE4G9C6</accession>
<reference evidence="1" key="1">
    <citation type="submission" date="2023-02" db="EMBL/GenBank/DDBJ databases">
        <title>Description of Herbaspirillum huttiense subsp. nephrolepsisexaltata and Herbaspirillum huttiense subsp. lycopersicon.</title>
        <authorList>
            <person name="Poudel M."/>
            <person name="Sharma A."/>
            <person name="Goss E."/>
            <person name="Tapia J.H."/>
            <person name="Harmon C.M."/>
            <person name="Jones J.B."/>
        </authorList>
    </citation>
    <scope>NUCLEOTIDE SEQUENCE</scope>
    <source>
        <strain evidence="1">NC40101</strain>
    </source>
</reference>